<reference evidence="1" key="1">
    <citation type="submission" date="2022-11" db="EMBL/GenBank/DDBJ databases">
        <title>Complete genome sequence of Methanogenium organophilum DSM 3596.</title>
        <authorList>
            <person name="Chen S.-C."/>
            <person name="Lai S.-J."/>
            <person name="You Y.-T."/>
        </authorList>
    </citation>
    <scope>NUCLEOTIDE SEQUENCE</scope>
    <source>
        <strain evidence="1">DSM 3596</strain>
    </source>
</reference>
<proteinExistence type="predicted"/>
<protein>
    <submittedName>
        <fullName evidence="1">Uncharacterized protein</fullName>
    </submittedName>
</protein>
<organism evidence="1 2">
    <name type="scientific">Methanogenium organophilum</name>
    <dbReference type="NCBI Taxonomy" id="2199"/>
    <lineage>
        <taxon>Archaea</taxon>
        <taxon>Methanobacteriati</taxon>
        <taxon>Methanobacteriota</taxon>
        <taxon>Stenosarchaea group</taxon>
        <taxon>Methanomicrobia</taxon>
        <taxon>Methanomicrobiales</taxon>
        <taxon>Methanomicrobiaceae</taxon>
        <taxon>Methanogenium</taxon>
    </lineage>
</organism>
<dbReference type="GeneID" id="76833493"/>
<sequence>MSITYIVASRTASTLSDWNTSGYNSYTQQVYVYGGQTTRVSVSLVPSTSCGIISVSSSPSKANIWMGISAAQQPRR</sequence>
<dbReference type="KEGG" id="mou:OU421_00285"/>
<dbReference type="AlphaFoldDB" id="A0A9X9S4J8"/>
<dbReference type="EMBL" id="CP113361">
    <property type="protein sequence ID" value="WAI01348.1"/>
    <property type="molecule type" value="Genomic_DNA"/>
</dbReference>
<keyword evidence="2" id="KW-1185">Reference proteome</keyword>
<accession>A0A9X9S4J8</accession>
<evidence type="ECO:0000313" key="1">
    <source>
        <dbReference type="EMBL" id="WAI01348.1"/>
    </source>
</evidence>
<dbReference type="Proteomes" id="UP001163096">
    <property type="component" value="Chromosome"/>
</dbReference>
<gene>
    <name evidence="1" type="ORF">OU421_00285</name>
</gene>
<dbReference type="RefSeq" id="WP_268186574.1">
    <property type="nucleotide sequence ID" value="NZ_CP113361.1"/>
</dbReference>
<evidence type="ECO:0000313" key="2">
    <source>
        <dbReference type="Proteomes" id="UP001163096"/>
    </source>
</evidence>
<name>A0A9X9S4J8_METOG</name>